<evidence type="ECO:0000256" key="5">
    <source>
        <dbReference type="ARBA" id="ARBA00022989"/>
    </source>
</evidence>
<feature type="transmembrane region" description="Helical" evidence="7">
    <location>
        <begin position="101"/>
        <end position="120"/>
    </location>
</feature>
<reference evidence="8" key="2">
    <citation type="submission" date="2021-04" db="EMBL/GenBank/DDBJ databases">
        <authorList>
            <person name="Gilroy R."/>
        </authorList>
    </citation>
    <scope>NUCLEOTIDE SEQUENCE</scope>
    <source>
        <strain evidence="8">ChiHcolR34-3080</strain>
    </source>
</reference>
<dbReference type="PROSITE" id="PS01311">
    <property type="entry name" value="LGT"/>
    <property type="match status" value="1"/>
</dbReference>
<dbReference type="PANTHER" id="PTHR30589">
    <property type="entry name" value="PROLIPOPROTEIN DIACYLGLYCERYL TRANSFERASE"/>
    <property type="match status" value="1"/>
</dbReference>
<keyword evidence="5 7" id="KW-1133">Transmembrane helix</keyword>
<evidence type="ECO:0000256" key="2">
    <source>
        <dbReference type="ARBA" id="ARBA00022475"/>
    </source>
</evidence>
<comment type="caution">
    <text evidence="8">The sequence shown here is derived from an EMBL/GenBank/DDBJ whole genome shotgun (WGS) entry which is preliminary data.</text>
</comment>
<dbReference type="EC" id="2.5.1.145" evidence="7"/>
<evidence type="ECO:0000313" key="9">
    <source>
        <dbReference type="Proteomes" id="UP000823933"/>
    </source>
</evidence>
<comment type="catalytic activity">
    <reaction evidence="7">
        <text>L-cysteinyl-[prolipoprotein] + a 1,2-diacyl-sn-glycero-3-phospho-(1'-sn-glycerol) = an S-1,2-diacyl-sn-glyceryl-L-cysteinyl-[prolipoprotein] + sn-glycerol 1-phosphate + H(+)</text>
        <dbReference type="Rhea" id="RHEA:56712"/>
        <dbReference type="Rhea" id="RHEA-COMP:14679"/>
        <dbReference type="Rhea" id="RHEA-COMP:14680"/>
        <dbReference type="ChEBI" id="CHEBI:15378"/>
        <dbReference type="ChEBI" id="CHEBI:29950"/>
        <dbReference type="ChEBI" id="CHEBI:57685"/>
        <dbReference type="ChEBI" id="CHEBI:64716"/>
        <dbReference type="ChEBI" id="CHEBI:140658"/>
        <dbReference type="EC" id="2.5.1.145"/>
    </reaction>
</comment>
<comment type="similarity">
    <text evidence="1 7">Belongs to the Lgt family.</text>
</comment>
<feature type="binding site" evidence="7">
    <location>
        <position position="144"/>
    </location>
    <ligand>
        <name>a 1,2-diacyl-sn-glycero-3-phospho-(1'-sn-glycerol)</name>
        <dbReference type="ChEBI" id="CHEBI:64716"/>
    </ligand>
</feature>
<name>A0A9D1Q8C4_9FIRM</name>
<keyword evidence="2 7" id="KW-1003">Cell membrane</keyword>
<reference evidence="8" key="1">
    <citation type="journal article" date="2021" name="PeerJ">
        <title>Extensive microbial diversity within the chicken gut microbiome revealed by metagenomics and culture.</title>
        <authorList>
            <person name="Gilroy R."/>
            <person name="Ravi A."/>
            <person name="Getino M."/>
            <person name="Pursley I."/>
            <person name="Horton D.L."/>
            <person name="Alikhan N.F."/>
            <person name="Baker D."/>
            <person name="Gharbi K."/>
            <person name="Hall N."/>
            <person name="Watson M."/>
            <person name="Adriaenssens E.M."/>
            <person name="Foster-Nyarko E."/>
            <person name="Jarju S."/>
            <person name="Secka A."/>
            <person name="Antonio M."/>
            <person name="Oren A."/>
            <person name="Chaudhuri R.R."/>
            <person name="La Ragione R."/>
            <person name="Hildebrand F."/>
            <person name="Pallen M.J."/>
        </authorList>
    </citation>
    <scope>NUCLEOTIDE SEQUENCE</scope>
    <source>
        <strain evidence="8">ChiHcolR34-3080</strain>
    </source>
</reference>
<dbReference type="Pfam" id="PF01790">
    <property type="entry name" value="LGT"/>
    <property type="match status" value="1"/>
</dbReference>
<keyword evidence="6 7" id="KW-0472">Membrane</keyword>
<comment type="subcellular location">
    <subcellularLocation>
        <location evidence="7">Cell membrane</location>
        <topology evidence="7">Multi-pass membrane protein</topology>
    </subcellularLocation>
</comment>
<feature type="transmembrane region" description="Helical" evidence="7">
    <location>
        <begin position="221"/>
        <end position="238"/>
    </location>
</feature>
<dbReference type="GO" id="GO:0042158">
    <property type="term" value="P:lipoprotein biosynthetic process"/>
    <property type="evidence" value="ECO:0007669"/>
    <property type="project" value="UniProtKB-UniRule"/>
</dbReference>
<gene>
    <name evidence="7 8" type="primary">lgt</name>
    <name evidence="8" type="ORF">H9890_03800</name>
</gene>
<evidence type="ECO:0000256" key="6">
    <source>
        <dbReference type="ARBA" id="ARBA00023136"/>
    </source>
</evidence>
<dbReference type="AlphaFoldDB" id="A0A9D1Q8C4"/>
<evidence type="ECO:0000313" key="8">
    <source>
        <dbReference type="EMBL" id="HIW08512.1"/>
    </source>
</evidence>
<dbReference type="NCBIfam" id="TIGR00544">
    <property type="entry name" value="lgt"/>
    <property type="match status" value="1"/>
</dbReference>
<protein>
    <recommendedName>
        <fullName evidence="7">Phosphatidylglycerol--prolipoprotein diacylglyceryl transferase</fullName>
        <ecNumber evidence="7">2.5.1.145</ecNumber>
    </recommendedName>
</protein>
<dbReference type="GO" id="GO:0005886">
    <property type="term" value="C:plasma membrane"/>
    <property type="evidence" value="ECO:0007669"/>
    <property type="project" value="UniProtKB-SubCell"/>
</dbReference>
<feature type="transmembrane region" description="Helical" evidence="7">
    <location>
        <begin position="59"/>
        <end position="81"/>
    </location>
</feature>
<comment type="pathway">
    <text evidence="7">Protein modification; lipoprotein biosynthesis (diacylglyceryl transfer).</text>
</comment>
<evidence type="ECO:0000256" key="7">
    <source>
        <dbReference type="HAMAP-Rule" id="MF_01147"/>
    </source>
</evidence>
<organism evidence="8 9">
    <name type="scientific">Candidatus Faecalibacterium intestinigallinarum</name>
    <dbReference type="NCBI Taxonomy" id="2838581"/>
    <lineage>
        <taxon>Bacteria</taxon>
        <taxon>Bacillati</taxon>
        <taxon>Bacillota</taxon>
        <taxon>Clostridia</taxon>
        <taxon>Eubacteriales</taxon>
        <taxon>Oscillospiraceae</taxon>
        <taxon>Faecalibacterium</taxon>
    </lineage>
</organism>
<feature type="transmembrane region" description="Helical" evidence="7">
    <location>
        <begin position="258"/>
        <end position="275"/>
    </location>
</feature>
<dbReference type="InterPro" id="IPR001640">
    <property type="entry name" value="Lgt"/>
</dbReference>
<evidence type="ECO:0000256" key="3">
    <source>
        <dbReference type="ARBA" id="ARBA00022679"/>
    </source>
</evidence>
<keyword evidence="3 7" id="KW-0808">Transferase</keyword>
<accession>A0A9D1Q8C4</accession>
<evidence type="ECO:0000256" key="4">
    <source>
        <dbReference type="ARBA" id="ARBA00022692"/>
    </source>
</evidence>
<dbReference type="EMBL" id="DXHQ01000043">
    <property type="protein sequence ID" value="HIW08512.1"/>
    <property type="molecule type" value="Genomic_DNA"/>
</dbReference>
<feature type="transmembrane region" description="Helical" evidence="7">
    <location>
        <begin position="28"/>
        <end position="47"/>
    </location>
</feature>
<dbReference type="PANTHER" id="PTHR30589:SF0">
    <property type="entry name" value="PHOSPHATIDYLGLYCEROL--PROLIPOPROTEIN DIACYLGLYCERYL TRANSFERASE"/>
    <property type="match status" value="1"/>
</dbReference>
<comment type="function">
    <text evidence="7">Catalyzes the transfer of the diacylglyceryl group from phosphatidylglycerol to the sulfhydryl group of the N-terminal cysteine of a prolipoprotein, the first step in the formation of mature lipoproteins.</text>
</comment>
<dbReference type="GO" id="GO:0008961">
    <property type="term" value="F:phosphatidylglycerol-prolipoprotein diacylglyceryl transferase activity"/>
    <property type="evidence" value="ECO:0007669"/>
    <property type="project" value="UniProtKB-UniRule"/>
</dbReference>
<dbReference type="HAMAP" id="MF_01147">
    <property type="entry name" value="Lgt"/>
    <property type="match status" value="1"/>
</dbReference>
<evidence type="ECO:0000256" key="1">
    <source>
        <dbReference type="ARBA" id="ARBA00007150"/>
    </source>
</evidence>
<proteinExistence type="inferred from homology"/>
<dbReference type="Proteomes" id="UP000823933">
    <property type="component" value="Unassembled WGS sequence"/>
</dbReference>
<keyword evidence="4 7" id="KW-0812">Transmembrane</keyword>
<sequence length="360" mass="38870">MTNLVTFPGLGLSFEVNRVAFTIGGMNIYWYGVLIATGIILAILFAFRHCAEFGIDGDSMTDVIVVGVVMAIVSARAYYVAMSPYGYDSLLDMLDIRQGGLAIYGGIIGAVIFGAMACRWRKIHIPAMLDLTGMGFLIGQCIGRWGNFVNQEAFGCNTTLPWGMYSAATEAYLRGGTVTAPAGAVIDPTMPVHPTFLYESLWCLVGFVALRLYMKKRRFNGDIALLYAIWYGAGRFWIEGLRTDSLLLVPSLGLRASQLVAGIAVVAGIAAEIVLSRRYAGKALMVPLAVTADNRKLQAQVAKKEGVPADSVALPAEQAYAALPRAEFLARTAAYNAEVKAELEARLRGEKGEAEDEAQK</sequence>